<dbReference type="EMBL" id="POTX01000191">
    <property type="protein sequence ID" value="PZF90466.1"/>
    <property type="molecule type" value="Genomic_DNA"/>
</dbReference>
<organism evidence="4 5">
    <name type="scientific">Micromonospora endophytica</name>
    <dbReference type="NCBI Taxonomy" id="515350"/>
    <lineage>
        <taxon>Bacteria</taxon>
        <taxon>Bacillati</taxon>
        <taxon>Actinomycetota</taxon>
        <taxon>Actinomycetes</taxon>
        <taxon>Micromonosporales</taxon>
        <taxon>Micromonosporaceae</taxon>
        <taxon>Micromonospora</taxon>
    </lineage>
</organism>
<dbReference type="PANTHER" id="PTHR12526:SF510">
    <property type="entry name" value="D-INOSITOL 3-PHOSPHATE GLYCOSYLTRANSFERASE"/>
    <property type="match status" value="1"/>
</dbReference>
<protein>
    <submittedName>
        <fullName evidence="4">Glycosyltransferase WbuB</fullName>
    </submittedName>
</protein>
<reference evidence="4 5" key="1">
    <citation type="submission" date="2018-01" db="EMBL/GenBank/DDBJ databases">
        <title>Draft genome sequence of Jishengella endophytica.</title>
        <authorList>
            <person name="Sahin N."/>
            <person name="Ay H."/>
            <person name="Saygin H."/>
        </authorList>
    </citation>
    <scope>NUCLEOTIDE SEQUENCE [LARGE SCALE GENOMIC DNA]</scope>
    <source>
        <strain evidence="4 5">DSM 45430</strain>
    </source>
</reference>
<keyword evidence="1" id="KW-0328">Glycosyltransferase</keyword>
<dbReference type="SUPFAM" id="SSF53756">
    <property type="entry name" value="UDP-Glycosyltransferase/glycogen phosphorylase"/>
    <property type="match status" value="1"/>
</dbReference>
<evidence type="ECO:0000256" key="2">
    <source>
        <dbReference type="ARBA" id="ARBA00022679"/>
    </source>
</evidence>
<keyword evidence="5" id="KW-1185">Reference proteome</keyword>
<proteinExistence type="predicted"/>
<dbReference type="RefSeq" id="WP_111245321.1">
    <property type="nucleotide sequence ID" value="NZ_POTX01000191.1"/>
</dbReference>
<dbReference type="GO" id="GO:0016757">
    <property type="term" value="F:glycosyltransferase activity"/>
    <property type="evidence" value="ECO:0007669"/>
    <property type="project" value="UniProtKB-KW"/>
</dbReference>
<dbReference type="Pfam" id="PF13692">
    <property type="entry name" value="Glyco_trans_1_4"/>
    <property type="match status" value="1"/>
</dbReference>
<dbReference type="Gene3D" id="3.40.50.2000">
    <property type="entry name" value="Glycogen Phosphorylase B"/>
    <property type="match status" value="2"/>
</dbReference>
<dbReference type="Proteomes" id="UP000248627">
    <property type="component" value="Unassembled WGS sequence"/>
</dbReference>
<dbReference type="Pfam" id="PF13579">
    <property type="entry name" value="Glyco_trans_4_4"/>
    <property type="match status" value="1"/>
</dbReference>
<gene>
    <name evidence="4" type="ORF">C1I93_22670</name>
</gene>
<evidence type="ECO:0000256" key="1">
    <source>
        <dbReference type="ARBA" id="ARBA00022676"/>
    </source>
</evidence>
<comment type="caution">
    <text evidence="4">The sequence shown here is derived from an EMBL/GenBank/DDBJ whole genome shotgun (WGS) entry which is preliminary data.</text>
</comment>
<dbReference type="PANTHER" id="PTHR12526">
    <property type="entry name" value="GLYCOSYLTRANSFERASE"/>
    <property type="match status" value="1"/>
</dbReference>
<dbReference type="OrthoDB" id="3180470at2"/>
<feature type="domain" description="Glycosyltransferase subfamily 4-like N-terminal" evidence="3">
    <location>
        <begin position="20"/>
        <end position="196"/>
    </location>
</feature>
<sequence>MRIGILTYHFPPEPAFIPGSLAEELAARGHEVRVLTGFPDYPGGHVYPGWRQRWRHETHNRGLTVRRVLRYRSGDGDPRGRAASWLSFAGSAALVGRRLFADVDALYVYQPPATAFASAALLRLLGRVPVVLHVPDVWTEEARDGSDDGRWAARVRAAMIRTYRTATVVAVTAPSLRDAVVAAGTDPDRVRLVLNWTEERIFQPTAASTAARRLVRRDERCVVMHAGTIGARQGLTTAVRAAAALGDTMDLVLVGSGAEEQRVRGLAAELGADNVRFVERRSPLDMPELYAAADYQLIMLRDLPELHRSVPAKLPAVLSCGVPVVASAGGDTAALVERARAGLSCPPGDWASLADRFWLAAHIPPPARVEMGRRGREAYLREMSLSAGVDRVERLLREAVAAVRPGESVAEVRSGAQRIKLS</sequence>
<name>A0A2W2CZK1_9ACTN</name>
<dbReference type="AlphaFoldDB" id="A0A2W2CZK1"/>
<evidence type="ECO:0000313" key="5">
    <source>
        <dbReference type="Proteomes" id="UP000248627"/>
    </source>
</evidence>
<dbReference type="InterPro" id="IPR028098">
    <property type="entry name" value="Glyco_trans_4-like_N"/>
</dbReference>
<evidence type="ECO:0000259" key="3">
    <source>
        <dbReference type="Pfam" id="PF13579"/>
    </source>
</evidence>
<accession>A0A2W2CZK1</accession>
<dbReference type="CDD" id="cd03794">
    <property type="entry name" value="GT4_WbuB-like"/>
    <property type="match status" value="1"/>
</dbReference>
<keyword evidence="2 4" id="KW-0808">Transferase</keyword>
<evidence type="ECO:0000313" key="4">
    <source>
        <dbReference type="EMBL" id="PZF90466.1"/>
    </source>
</evidence>